<protein>
    <recommendedName>
        <fullName evidence="3">2-oxoglutarate-Fe(II)-dependent oxygenase superfamily protein</fullName>
    </recommendedName>
</protein>
<dbReference type="RefSeq" id="WP_068035472.1">
    <property type="nucleotide sequence ID" value="NZ_JAAXOO010000001.1"/>
</dbReference>
<dbReference type="Proteomes" id="UP000565715">
    <property type="component" value="Unassembled WGS sequence"/>
</dbReference>
<keyword evidence="2" id="KW-1185">Reference proteome</keyword>
<name>A0A846XB32_9NOCA</name>
<proteinExistence type="predicted"/>
<gene>
    <name evidence="1" type="ORF">HGA13_02085</name>
</gene>
<evidence type="ECO:0000313" key="1">
    <source>
        <dbReference type="EMBL" id="NKY31866.1"/>
    </source>
</evidence>
<dbReference type="Pfam" id="PF22814">
    <property type="entry name" value="WelO5"/>
    <property type="match status" value="1"/>
</dbReference>
<organism evidence="1 2">
    <name type="scientific">Nocardia speluncae</name>
    <dbReference type="NCBI Taxonomy" id="419477"/>
    <lineage>
        <taxon>Bacteria</taxon>
        <taxon>Bacillati</taxon>
        <taxon>Actinomycetota</taxon>
        <taxon>Actinomycetes</taxon>
        <taxon>Mycobacteriales</taxon>
        <taxon>Nocardiaceae</taxon>
        <taxon>Nocardia</taxon>
    </lineage>
</organism>
<evidence type="ECO:0000313" key="2">
    <source>
        <dbReference type="Proteomes" id="UP000565715"/>
    </source>
</evidence>
<dbReference type="AlphaFoldDB" id="A0A846XB32"/>
<sequence length="260" mass="28251">MPTWKREDAAELSSESVEALIRNEIPAVRISGFASAEECAAFTNAVYNSPDLKSYSVETPTHYLGLVMYEYRQGGGRKAEFFDAAPAAVAAQQKLYDQSFDVPSRFREMLGPYYDGPIVVPIEPGYGSYCPVVVRIASNGVHLHADFAPYNSPGWEIGAIEAQITWNLYTQCPSVGGQTTVYNAPWTPAEDDDPARGLPDSTVESDPTVQSFTFAPNVGEIVLFNPRNPHKIAAGSASEGRVSIGSFLGVNANNDLLMWS</sequence>
<comment type="caution">
    <text evidence="1">The sequence shown here is derived from an EMBL/GenBank/DDBJ whole genome shotgun (WGS) entry which is preliminary data.</text>
</comment>
<evidence type="ECO:0008006" key="3">
    <source>
        <dbReference type="Google" id="ProtNLM"/>
    </source>
</evidence>
<reference evidence="1 2" key="1">
    <citation type="submission" date="2020-04" db="EMBL/GenBank/DDBJ databases">
        <title>MicrobeNet Type strains.</title>
        <authorList>
            <person name="Nicholson A.C."/>
        </authorList>
    </citation>
    <scope>NUCLEOTIDE SEQUENCE [LARGE SCALE GENOMIC DNA]</scope>
    <source>
        <strain evidence="1 2">DSM 45078</strain>
    </source>
</reference>
<dbReference type="InterPro" id="IPR055091">
    <property type="entry name" value="WelO5-like"/>
</dbReference>
<dbReference type="EMBL" id="JAAXOO010000001">
    <property type="protein sequence ID" value="NKY31866.1"/>
    <property type="molecule type" value="Genomic_DNA"/>
</dbReference>
<accession>A0A846XB32</accession>